<feature type="compositionally biased region" description="Low complexity" evidence="2">
    <location>
        <begin position="614"/>
        <end position="625"/>
    </location>
</feature>
<feature type="domain" description="R3H" evidence="3">
    <location>
        <begin position="273"/>
        <end position="336"/>
    </location>
</feature>
<name>A0AB34KP06_9PEZI</name>
<dbReference type="InterPro" id="IPR051937">
    <property type="entry name" value="R3H_domain_containing"/>
</dbReference>
<feature type="compositionally biased region" description="Polar residues" evidence="2">
    <location>
        <begin position="769"/>
        <end position="781"/>
    </location>
</feature>
<dbReference type="EMBL" id="JAAQHG020000013">
    <property type="protein sequence ID" value="KAL1586782.1"/>
    <property type="molecule type" value="Genomic_DNA"/>
</dbReference>
<dbReference type="SMART" id="SM00393">
    <property type="entry name" value="R3H"/>
    <property type="match status" value="1"/>
</dbReference>
<feature type="region of interest" description="Disordered" evidence="2">
    <location>
        <begin position="235"/>
        <end position="254"/>
    </location>
</feature>
<evidence type="ECO:0000313" key="5">
    <source>
        <dbReference type="EMBL" id="KAL1586782.1"/>
    </source>
</evidence>
<dbReference type="InterPro" id="IPR001374">
    <property type="entry name" value="R3H_dom"/>
</dbReference>
<dbReference type="GeneID" id="96006088"/>
<feature type="compositionally biased region" description="Low complexity" evidence="2">
    <location>
        <begin position="33"/>
        <end position="47"/>
    </location>
</feature>
<evidence type="ECO:0000256" key="2">
    <source>
        <dbReference type="SAM" id="MobiDB-lite"/>
    </source>
</evidence>
<dbReference type="SUPFAM" id="SSF82708">
    <property type="entry name" value="R3H domain"/>
    <property type="match status" value="1"/>
</dbReference>
<feature type="region of interest" description="Disordered" evidence="2">
    <location>
        <begin position="342"/>
        <end position="455"/>
    </location>
</feature>
<dbReference type="RefSeq" id="XP_069229887.1">
    <property type="nucleotide sequence ID" value="XM_069373250.1"/>
</dbReference>
<organism evidence="5 6">
    <name type="scientific">Cladosporium halotolerans</name>
    <dbReference type="NCBI Taxonomy" id="1052096"/>
    <lineage>
        <taxon>Eukaryota</taxon>
        <taxon>Fungi</taxon>
        <taxon>Dikarya</taxon>
        <taxon>Ascomycota</taxon>
        <taxon>Pezizomycotina</taxon>
        <taxon>Dothideomycetes</taxon>
        <taxon>Dothideomycetidae</taxon>
        <taxon>Cladosporiales</taxon>
        <taxon>Cladosporiaceae</taxon>
        <taxon>Cladosporium</taxon>
    </lineage>
</organism>
<feature type="region of interest" description="Disordered" evidence="2">
    <location>
        <begin position="1"/>
        <end position="192"/>
    </location>
</feature>
<evidence type="ECO:0000256" key="1">
    <source>
        <dbReference type="ARBA" id="ARBA00022553"/>
    </source>
</evidence>
<dbReference type="Pfam" id="PF12752">
    <property type="entry name" value="SUZ"/>
    <property type="match status" value="1"/>
</dbReference>
<dbReference type="CDD" id="cd02642">
    <property type="entry name" value="R3H_encore_like"/>
    <property type="match status" value="1"/>
</dbReference>
<feature type="compositionally biased region" description="Basic and acidic residues" evidence="2">
    <location>
        <begin position="153"/>
        <end position="163"/>
    </location>
</feature>
<evidence type="ECO:0000259" key="4">
    <source>
        <dbReference type="PROSITE" id="PS51673"/>
    </source>
</evidence>
<sequence length="834" mass="88740">MASSAETVPKAARPSFARIAAAGIQPPSAQQNSKSTSHSAQHSSAISPLPNGPNNDLNTKSSHEPTGNAQQAQLSRIEGTNLQEPGGTSSAGPEVHIEAVDGTSTAKEENGPEGLLSPNNVDETGTLVSSCDGDGKPSSSDEKSVASGTTFALDEKESLRPDDSASVQASAEDDDLGYPPGTGAPTSRLGSEDGVRAFRDQLHEIHAMEPARRPQTGAGAEGSARQGVLYVPPEGSGIGSVPRPNRQATVTADSGAAVPDTKLLEALENPRDRIWVLKLEQDVIDFVKDAKESSLNLPQCNSFYRMLAHKMADYYMLGHSVDDSNSAVRLYRTPHCRIPQPLTGVVTPSTAASTPPPAGPQIKLLRRGIDPGPAIANGSNMNSKTNSDEESGDDKKKPVSREEREARYEAARLRIMGSAKPTESEIVKEKDESRSSSAAGKRSKKKQRDNSDDGFEARSAYSSFFAPTYSSNGGYTSQPVAYQNPQGANASQFTPSPYTNPELGGMPQYGAQNAGQQWGASAYPGGDGNQSWYQSSQPYDLNKNFNQAMSFQTPQAMEQQQTTHSPYAQGYMQQSYASPNPWQQHGFGASQQPTTGFGSTQGFPDRNPISGYTPQMQQHQPHQQQNYPFGQLPSQNMGRAPNALEHPLPGSWKSPHFNPQSQAFVPGPATNPSFRPFTPQRQTAGANNGGPQGMQYPLERQMSSHSQGSSFGSPHHAMHAAGGPPRMPTQPLTHPLPQPVFPRQPSPNVPLPPKPMSGPLLEQARHSPSAANQMSPQNSSIAKWGAPASLPAKPPPSAEPFDASRFNPAQRTPAFNSAAAARLPGAGLSGYGPM</sequence>
<dbReference type="Pfam" id="PF01424">
    <property type="entry name" value="R3H"/>
    <property type="match status" value="1"/>
</dbReference>
<feature type="compositionally biased region" description="Basic and acidic residues" evidence="2">
    <location>
        <begin position="133"/>
        <end position="144"/>
    </location>
</feature>
<evidence type="ECO:0008006" key="7">
    <source>
        <dbReference type="Google" id="ProtNLM"/>
    </source>
</evidence>
<feature type="region of interest" description="Disordered" evidence="2">
    <location>
        <begin position="476"/>
        <end position="537"/>
    </location>
</feature>
<dbReference type="InterPro" id="IPR036867">
    <property type="entry name" value="R3H_dom_sf"/>
</dbReference>
<feature type="compositionally biased region" description="Basic and acidic residues" evidence="2">
    <location>
        <begin position="422"/>
        <end position="434"/>
    </location>
</feature>
<protein>
    <recommendedName>
        <fullName evidence="7">R3H domain-containing protein 2</fullName>
    </recommendedName>
</protein>
<comment type="caution">
    <text evidence="5">The sequence shown here is derived from an EMBL/GenBank/DDBJ whole genome shotgun (WGS) entry which is preliminary data.</text>
</comment>
<feature type="compositionally biased region" description="Polar residues" evidence="2">
    <location>
        <begin position="510"/>
        <end position="519"/>
    </location>
</feature>
<reference evidence="5 6" key="1">
    <citation type="journal article" date="2020" name="Microbiol. Resour. Announc.">
        <title>Draft Genome Sequence of a Cladosporium Species Isolated from the Mesophotic Ascidian Didemnum maculosum.</title>
        <authorList>
            <person name="Gioti A."/>
            <person name="Siaperas R."/>
            <person name="Nikolaivits E."/>
            <person name="Le Goff G."/>
            <person name="Ouazzani J."/>
            <person name="Kotoulas G."/>
            <person name="Topakas E."/>
        </authorList>
    </citation>
    <scope>NUCLEOTIDE SEQUENCE [LARGE SCALE GENOMIC DNA]</scope>
    <source>
        <strain evidence="5 6">TM138-S3</strain>
    </source>
</reference>
<keyword evidence="6" id="KW-1185">Reference proteome</keyword>
<feature type="compositionally biased region" description="Low complexity" evidence="2">
    <location>
        <begin position="11"/>
        <end position="22"/>
    </location>
</feature>
<feature type="region of interest" description="Disordered" evidence="2">
    <location>
        <begin position="578"/>
        <end position="809"/>
    </location>
</feature>
<dbReference type="Proteomes" id="UP000803884">
    <property type="component" value="Unassembled WGS sequence"/>
</dbReference>
<feature type="compositionally biased region" description="Polar residues" evidence="2">
    <location>
        <begin position="476"/>
        <end position="499"/>
    </location>
</feature>
<evidence type="ECO:0000313" key="6">
    <source>
        <dbReference type="Proteomes" id="UP000803884"/>
    </source>
</evidence>
<keyword evidence="1" id="KW-0597">Phosphoprotein</keyword>
<feature type="compositionally biased region" description="Basic and acidic residues" evidence="2">
    <location>
        <begin position="393"/>
        <end position="412"/>
    </location>
</feature>
<dbReference type="AlphaFoldDB" id="A0AB34KP06"/>
<feature type="compositionally biased region" description="Pro residues" evidence="2">
    <location>
        <begin position="734"/>
        <end position="756"/>
    </location>
</feature>
<feature type="compositionally biased region" description="Polar residues" evidence="2">
    <location>
        <begin position="578"/>
        <end position="602"/>
    </location>
</feature>
<dbReference type="PROSITE" id="PS51673">
    <property type="entry name" value="SUZ"/>
    <property type="match status" value="1"/>
</dbReference>
<evidence type="ECO:0000259" key="3">
    <source>
        <dbReference type="PROSITE" id="PS51061"/>
    </source>
</evidence>
<feature type="compositionally biased region" description="Polar residues" evidence="2">
    <location>
        <begin position="626"/>
        <end position="637"/>
    </location>
</feature>
<dbReference type="GO" id="GO:0006012">
    <property type="term" value="P:galactose metabolic process"/>
    <property type="evidence" value="ECO:0007669"/>
    <property type="project" value="TreeGrafter"/>
</dbReference>
<dbReference type="GO" id="GO:0003676">
    <property type="term" value="F:nucleic acid binding"/>
    <property type="evidence" value="ECO:0007669"/>
    <property type="project" value="UniProtKB-UniRule"/>
</dbReference>
<dbReference type="PROSITE" id="PS51061">
    <property type="entry name" value="R3H"/>
    <property type="match status" value="1"/>
</dbReference>
<feature type="compositionally biased region" description="Polar residues" evidence="2">
    <location>
        <begin position="117"/>
        <end position="129"/>
    </location>
</feature>
<dbReference type="PANTHER" id="PTHR15672:SF8">
    <property type="entry name" value="PROTEIN ENCORE"/>
    <property type="match status" value="1"/>
</dbReference>
<dbReference type="Gene3D" id="3.30.1370.50">
    <property type="entry name" value="R3H-like domain"/>
    <property type="match status" value="1"/>
</dbReference>
<proteinExistence type="predicted"/>
<gene>
    <name evidence="5" type="ORF">WHR41_04644</name>
</gene>
<feature type="compositionally biased region" description="Polar residues" evidence="2">
    <location>
        <begin position="52"/>
        <end position="91"/>
    </location>
</feature>
<dbReference type="InterPro" id="IPR024771">
    <property type="entry name" value="SUZ"/>
</dbReference>
<accession>A0AB34KP06</accession>
<feature type="compositionally biased region" description="Low complexity" evidence="2">
    <location>
        <begin position="703"/>
        <end position="715"/>
    </location>
</feature>
<feature type="domain" description="SUZ" evidence="4">
    <location>
        <begin position="337"/>
        <end position="420"/>
    </location>
</feature>
<dbReference type="PANTHER" id="PTHR15672">
    <property type="entry name" value="CAMP-REGULATED PHOSPHOPROTEIN 21 RELATED R3H DOMAIN CONTAINING PROTEIN"/>
    <property type="match status" value="1"/>
</dbReference>